<gene>
    <name evidence="3" type="ORF">BCR36DRAFT_585679</name>
</gene>
<protein>
    <submittedName>
        <fullName evidence="3">Uncharacterized protein</fullName>
    </submittedName>
</protein>
<feature type="region of interest" description="Disordered" evidence="1">
    <location>
        <begin position="45"/>
        <end position="86"/>
    </location>
</feature>
<feature type="compositionally biased region" description="Low complexity" evidence="1">
    <location>
        <begin position="64"/>
        <end position="75"/>
    </location>
</feature>
<keyword evidence="4" id="KW-1185">Reference proteome</keyword>
<keyword evidence="2" id="KW-1133">Transmembrane helix</keyword>
<reference evidence="3 4" key="2">
    <citation type="submission" date="2016-08" db="EMBL/GenBank/DDBJ databases">
        <title>Pervasive Adenine N6-methylation of Active Genes in Fungi.</title>
        <authorList>
            <consortium name="DOE Joint Genome Institute"/>
            <person name="Mondo S.J."/>
            <person name="Dannebaum R.O."/>
            <person name="Kuo R.C."/>
            <person name="Labutti K."/>
            <person name="Haridas S."/>
            <person name="Kuo A."/>
            <person name="Salamov A."/>
            <person name="Ahrendt S.R."/>
            <person name="Lipzen A."/>
            <person name="Sullivan W."/>
            <person name="Andreopoulos W.B."/>
            <person name="Clum A."/>
            <person name="Lindquist E."/>
            <person name="Daum C."/>
            <person name="Ramamoorthy G.K."/>
            <person name="Gryganskyi A."/>
            <person name="Culley D."/>
            <person name="Magnuson J.K."/>
            <person name="James T.Y."/>
            <person name="O'Malley M.A."/>
            <person name="Stajich J.E."/>
            <person name="Spatafora J.W."/>
            <person name="Visel A."/>
            <person name="Grigoriev I.V."/>
        </authorList>
    </citation>
    <scope>NUCLEOTIDE SEQUENCE [LARGE SCALE GENOMIC DNA]</scope>
    <source>
        <strain evidence="4">finn</strain>
    </source>
</reference>
<reference evidence="3 4" key="1">
    <citation type="submission" date="2016-08" db="EMBL/GenBank/DDBJ databases">
        <title>Genomes of anaerobic fungi encode conserved fungal cellulosomes for biomass hydrolysis.</title>
        <authorList>
            <consortium name="DOE Joint Genome Institute"/>
            <person name="Haitjema C.H."/>
            <person name="Gilmore S.P."/>
            <person name="Henske J.K."/>
            <person name="Solomon K.V."/>
            <person name="De Groot R."/>
            <person name="Kuo A."/>
            <person name="Mondo S.J."/>
            <person name="Salamov A.A."/>
            <person name="Labutti K."/>
            <person name="Zhao Z."/>
            <person name="Chiniquy J."/>
            <person name="Barry K."/>
            <person name="Brewer H.M."/>
            <person name="Purvine S.O."/>
            <person name="Wright A.T."/>
            <person name="Boxma B."/>
            <person name="Van Alen T."/>
            <person name="Hackstein J.H."/>
            <person name="Baker S.E."/>
            <person name="Grigoriev I.V."/>
            <person name="O'Malley M.A."/>
        </authorList>
    </citation>
    <scope>NUCLEOTIDE SEQUENCE [LARGE SCALE GENOMIC DNA]</scope>
    <source>
        <strain evidence="4">finn</strain>
    </source>
</reference>
<organism evidence="3 4">
    <name type="scientific">Piromyces finnis</name>
    <dbReference type="NCBI Taxonomy" id="1754191"/>
    <lineage>
        <taxon>Eukaryota</taxon>
        <taxon>Fungi</taxon>
        <taxon>Fungi incertae sedis</taxon>
        <taxon>Chytridiomycota</taxon>
        <taxon>Chytridiomycota incertae sedis</taxon>
        <taxon>Neocallimastigomycetes</taxon>
        <taxon>Neocallimastigales</taxon>
        <taxon>Neocallimastigaceae</taxon>
        <taxon>Piromyces</taxon>
    </lineage>
</organism>
<keyword evidence="2" id="KW-0812">Transmembrane</keyword>
<evidence type="ECO:0000256" key="1">
    <source>
        <dbReference type="SAM" id="MobiDB-lite"/>
    </source>
</evidence>
<dbReference type="EMBL" id="MCFH01000040">
    <property type="protein sequence ID" value="ORX45372.1"/>
    <property type="molecule type" value="Genomic_DNA"/>
</dbReference>
<evidence type="ECO:0000313" key="4">
    <source>
        <dbReference type="Proteomes" id="UP000193719"/>
    </source>
</evidence>
<keyword evidence="2" id="KW-0472">Membrane</keyword>
<feature type="transmembrane region" description="Helical" evidence="2">
    <location>
        <begin position="12"/>
        <end position="31"/>
    </location>
</feature>
<name>A0A1Y1V1Q9_9FUNG</name>
<dbReference type="OrthoDB" id="10547780at2759"/>
<proteinExistence type="predicted"/>
<feature type="compositionally biased region" description="Polar residues" evidence="1">
    <location>
        <begin position="45"/>
        <end position="63"/>
    </location>
</feature>
<dbReference type="AlphaFoldDB" id="A0A1Y1V1Q9"/>
<feature type="compositionally biased region" description="Low complexity" evidence="1">
    <location>
        <begin position="102"/>
        <end position="139"/>
    </location>
</feature>
<evidence type="ECO:0000256" key="2">
    <source>
        <dbReference type="SAM" id="Phobius"/>
    </source>
</evidence>
<feature type="region of interest" description="Disordered" evidence="1">
    <location>
        <begin position="102"/>
        <end position="150"/>
    </location>
</feature>
<accession>A0A1Y1V1Q9</accession>
<comment type="caution">
    <text evidence="3">The sequence shown here is derived from an EMBL/GenBank/DDBJ whole genome shotgun (WGS) entry which is preliminary data.</text>
</comment>
<dbReference type="Proteomes" id="UP000193719">
    <property type="component" value="Unassembled WGS sequence"/>
</dbReference>
<evidence type="ECO:0000313" key="3">
    <source>
        <dbReference type="EMBL" id="ORX45372.1"/>
    </source>
</evidence>
<sequence>MNSDILPTAVGYSVFGLLSIVAIIYIVKFSIEIDRENYRNQLMSNNNGNYSGTLKPNMNNVRMSPSVDNNSSFSSQPDYNRQLPYISSNNTLGSNQLAPHRLSTLPSPKSPSSISQLNNYIPSNNYQSSQVSSQTSYNNRQSRQYLLKNY</sequence>